<accession>A0A8B2NP66</accession>
<sequence length="321" mass="34774">MASAAPGPPTIQAQHPRNYGVVGTTPYRLCNLGLREGYGVGVELDRGVLDVTATADALGLQAPSDMDDLLQNGRGAELLAVIKAAMAQTSAATVVPPDELSFAPLVTRPEKILCIGFNYRKHAEETGTPVPKAPPIFAKFRNALNRHEGEIKLPTDVDTQFDYETELVIVFGRECHNVTEADALEHVAGYATGNDFSARTLQMATSQFTAGKTADGFAPIGPWLAPRRRVPDPNALRLTTRVNGQIRQDWTTSDMIFNCRQLIAYVSRIMTVKPGDVLFTGTPQGVILGENIPAQQRRWLRAGDEVISELQGLGALKVTLV</sequence>
<dbReference type="Pfam" id="PF01557">
    <property type="entry name" value="FAA_hydrolase"/>
    <property type="match status" value="1"/>
</dbReference>
<dbReference type="GO" id="GO:0016787">
    <property type="term" value="F:hydrolase activity"/>
    <property type="evidence" value="ECO:0007669"/>
    <property type="project" value="UniProtKB-KW"/>
</dbReference>
<comment type="caution">
    <text evidence="4">The sequence shown here is derived from an EMBL/GenBank/DDBJ whole genome shotgun (WGS) entry which is preliminary data.</text>
</comment>
<dbReference type="Proteomes" id="UP000249590">
    <property type="component" value="Unassembled WGS sequence"/>
</dbReference>
<dbReference type="AlphaFoldDB" id="A0A8B2NP66"/>
<dbReference type="FunFam" id="3.90.850.10:FF:000002">
    <property type="entry name" value="2-hydroxyhepta-2,4-diene-1,7-dioate isomerase"/>
    <property type="match status" value="1"/>
</dbReference>
<dbReference type="InterPro" id="IPR011234">
    <property type="entry name" value="Fumarylacetoacetase-like_C"/>
</dbReference>
<organism evidence="4 5">
    <name type="scientific">Acuticoccus sediminis</name>
    <dbReference type="NCBI Taxonomy" id="2184697"/>
    <lineage>
        <taxon>Bacteria</taxon>
        <taxon>Pseudomonadati</taxon>
        <taxon>Pseudomonadota</taxon>
        <taxon>Alphaproteobacteria</taxon>
        <taxon>Hyphomicrobiales</taxon>
        <taxon>Amorphaceae</taxon>
        <taxon>Acuticoccus</taxon>
    </lineage>
</organism>
<keyword evidence="4" id="KW-0378">Hydrolase</keyword>
<evidence type="ECO:0000313" key="4">
    <source>
        <dbReference type="EMBL" id="RAH96381.1"/>
    </source>
</evidence>
<evidence type="ECO:0000256" key="1">
    <source>
        <dbReference type="ARBA" id="ARBA00010211"/>
    </source>
</evidence>
<keyword evidence="2" id="KW-0479">Metal-binding</keyword>
<dbReference type="EMBL" id="QHHQ01000013">
    <property type="protein sequence ID" value="RAH96381.1"/>
    <property type="molecule type" value="Genomic_DNA"/>
</dbReference>
<name>A0A8B2NP66_9HYPH</name>
<evidence type="ECO:0000259" key="3">
    <source>
        <dbReference type="Pfam" id="PF01557"/>
    </source>
</evidence>
<comment type="similarity">
    <text evidence="1">Belongs to the FAH family.</text>
</comment>
<dbReference type="GO" id="GO:0019752">
    <property type="term" value="P:carboxylic acid metabolic process"/>
    <property type="evidence" value="ECO:0007669"/>
    <property type="project" value="UniProtKB-ARBA"/>
</dbReference>
<dbReference type="GO" id="GO:0046872">
    <property type="term" value="F:metal ion binding"/>
    <property type="evidence" value="ECO:0007669"/>
    <property type="project" value="UniProtKB-KW"/>
</dbReference>
<evidence type="ECO:0000313" key="5">
    <source>
        <dbReference type="Proteomes" id="UP000249590"/>
    </source>
</evidence>
<dbReference type="SUPFAM" id="SSF56529">
    <property type="entry name" value="FAH"/>
    <property type="match status" value="1"/>
</dbReference>
<proteinExistence type="inferred from homology"/>
<dbReference type="InterPro" id="IPR036663">
    <property type="entry name" value="Fumarylacetoacetase_C_sf"/>
</dbReference>
<dbReference type="InterPro" id="IPR051121">
    <property type="entry name" value="FAH"/>
</dbReference>
<dbReference type="PANTHER" id="PTHR42796">
    <property type="entry name" value="FUMARYLACETOACETATE HYDROLASE DOMAIN-CONTAINING PROTEIN 2A-RELATED"/>
    <property type="match status" value="1"/>
</dbReference>
<protein>
    <submittedName>
        <fullName evidence="4">FAA hydrolase family protein</fullName>
    </submittedName>
</protein>
<dbReference type="PANTHER" id="PTHR42796:SF4">
    <property type="entry name" value="FUMARYLACETOACETATE HYDROLASE DOMAIN-CONTAINING PROTEIN 2A"/>
    <property type="match status" value="1"/>
</dbReference>
<dbReference type="GO" id="GO:0016853">
    <property type="term" value="F:isomerase activity"/>
    <property type="evidence" value="ECO:0007669"/>
    <property type="project" value="UniProtKB-ARBA"/>
</dbReference>
<dbReference type="Gene3D" id="3.90.850.10">
    <property type="entry name" value="Fumarylacetoacetase-like, C-terminal domain"/>
    <property type="match status" value="1"/>
</dbReference>
<evidence type="ECO:0000256" key="2">
    <source>
        <dbReference type="ARBA" id="ARBA00022723"/>
    </source>
</evidence>
<dbReference type="OrthoDB" id="5197601at2"/>
<reference evidence="4 5" key="1">
    <citation type="submission" date="2018-05" db="EMBL/GenBank/DDBJ databases">
        <title>Acuticoccus sediminis sp. nov., isolated from deep-sea sediment of Indian Ocean.</title>
        <authorList>
            <person name="Liu X."/>
            <person name="Lai Q."/>
            <person name="Du Y."/>
            <person name="Sun F."/>
            <person name="Zhang X."/>
            <person name="Wang S."/>
            <person name="Shao Z."/>
        </authorList>
    </citation>
    <scope>NUCLEOTIDE SEQUENCE [LARGE SCALE GENOMIC DNA]</scope>
    <source>
        <strain evidence="4 5">PTG4-2</strain>
    </source>
</reference>
<gene>
    <name evidence="4" type="ORF">DLJ53_32550</name>
</gene>
<keyword evidence="5" id="KW-1185">Reference proteome</keyword>
<feature type="domain" description="Fumarylacetoacetase-like C-terminal" evidence="3">
    <location>
        <begin position="111"/>
        <end position="320"/>
    </location>
</feature>